<dbReference type="InterPro" id="IPR036047">
    <property type="entry name" value="F-box-like_dom_sf"/>
</dbReference>
<dbReference type="EMBL" id="KK207746">
    <property type="protein sequence ID" value="EZF55686.1"/>
    <property type="molecule type" value="Genomic_DNA"/>
</dbReference>
<sequence>MGLLTIPVELLDEITGYLTYSSRFALSLTCRTLHAWIDNPYCTSKKCDNPLSERLVQSLCPVIKPKDLFEMEMWPGYLEQDNIRMAHGYFACGECVRLRRARHFTNAMMKGKRGKVGSGTIEQRSKRVCIQCCFRLGRFSPGTTFYFGGAEVDGYGIVCARCRGYEEYEGYHWNASGTCSRCMFIYGMPARRHPVYRSIEDCIGEAQTACRLLC</sequence>
<protein>
    <recommendedName>
        <fullName evidence="1">F-box domain-containing protein</fullName>
    </recommendedName>
</protein>
<dbReference type="SUPFAM" id="SSF81383">
    <property type="entry name" value="F-box domain"/>
    <property type="match status" value="1"/>
</dbReference>
<gene>
    <name evidence="2" type="ORF">H103_01749</name>
</gene>
<dbReference type="Proteomes" id="UP000023758">
    <property type="component" value="Unassembled WGS sequence"/>
</dbReference>
<feature type="domain" description="F-box" evidence="1">
    <location>
        <begin position="1"/>
        <end position="55"/>
    </location>
</feature>
<reference evidence="2" key="1">
    <citation type="submission" date="2014-02" db="EMBL/GenBank/DDBJ databases">
        <title>The Genome Sequence of Trichophyton rubrum (morphotype fischeri) CBS 288.86.</title>
        <authorList>
            <consortium name="The Broad Institute Genomics Platform"/>
            <person name="Cuomo C.A."/>
            <person name="White T.C."/>
            <person name="Graser Y."/>
            <person name="Martinez-Rossi N."/>
            <person name="Heitman J."/>
            <person name="Young S.K."/>
            <person name="Zeng Q."/>
            <person name="Gargeya S."/>
            <person name="Abouelleil A."/>
            <person name="Alvarado L."/>
            <person name="Chapman S.B."/>
            <person name="Gainer-Dewar J."/>
            <person name="Goldberg J."/>
            <person name="Griggs A."/>
            <person name="Gujja S."/>
            <person name="Hansen M."/>
            <person name="Howarth C."/>
            <person name="Imamovic A."/>
            <person name="Larimer J."/>
            <person name="Martinez D."/>
            <person name="Murphy C."/>
            <person name="Pearson M.D."/>
            <person name="Persinoti G."/>
            <person name="Poon T."/>
            <person name="Priest M."/>
            <person name="Roberts A.D."/>
            <person name="Saif S."/>
            <person name="Shea T.D."/>
            <person name="Sykes S.N."/>
            <person name="Wortman J."/>
            <person name="Nusbaum C."/>
            <person name="Birren B."/>
        </authorList>
    </citation>
    <scope>NUCLEOTIDE SEQUENCE [LARGE SCALE GENOMIC DNA]</scope>
    <source>
        <strain evidence="2">CBS 288.86</strain>
    </source>
</reference>
<proteinExistence type="predicted"/>
<dbReference type="HOGENOM" id="CLU_090423_0_0_1"/>
<dbReference type="Pfam" id="PF00646">
    <property type="entry name" value="F-box"/>
    <property type="match status" value="1"/>
</dbReference>
<accession>A0A022WC37</accession>
<dbReference type="SMART" id="SM00256">
    <property type="entry name" value="FBOX"/>
    <property type="match status" value="1"/>
</dbReference>
<evidence type="ECO:0000259" key="1">
    <source>
        <dbReference type="PROSITE" id="PS50181"/>
    </source>
</evidence>
<dbReference type="OrthoDB" id="4172504at2759"/>
<evidence type="ECO:0000313" key="2">
    <source>
        <dbReference type="EMBL" id="EZF55686.1"/>
    </source>
</evidence>
<organism evidence="2">
    <name type="scientific">Trichophyton rubrum CBS 288.86</name>
    <dbReference type="NCBI Taxonomy" id="1215330"/>
    <lineage>
        <taxon>Eukaryota</taxon>
        <taxon>Fungi</taxon>
        <taxon>Dikarya</taxon>
        <taxon>Ascomycota</taxon>
        <taxon>Pezizomycotina</taxon>
        <taxon>Eurotiomycetes</taxon>
        <taxon>Eurotiomycetidae</taxon>
        <taxon>Onygenales</taxon>
        <taxon>Arthrodermataceae</taxon>
        <taxon>Trichophyton</taxon>
    </lineage>
</organism>
<dbReference type="InterPro" id="IPR001810">
    <property type="entry name" value="F-box_dom"/>
</dbReference>
<name>A0A022WC37_TRIRU</name>
<dbReference type="PROSITE" id="PS50181">
    <property type="entry name" value="FBOX"/>
    <property type="match status" value="1"/>
</dbReference>
<dbReference type="AlphaFoldDB" id="A0A022WC37"/>